<dbReference type="InterPro" id="IPR046738">
    <property type="entry name" value="DUF6788"/>
</dbReference>
<keyword evidence="3" id="KW-0614">Plasmid</keyword>
<feature type="domain" description="DUF6788" evidence="2">
    <location>
        <begin position="21"/>
        <end position="82"/>
    </location>
</feature>
<geneLocation type="plasmid" evidence="3">
    <name>p61</name>
</geneLocation>
<organism evidence="3">
    <name type="scientific">Thermus aquaticus</name>
    <dbReference type="NCBI Taxonomy" id="271"/>
    <lineage>
        <taxon>Bacteria</taxon>
        <taxon>Thermotogati</taxon>
        <taxon>Deinococcota</taxon>
        <taxon>Deinococci</taxon>
        <taxon>Thermales</taxon>
        <taxon>Thermaceae</taxon>
        <taxon>Thermus</taxon>
    </lineage>
</organism>
<dbReference type="EMBL" id="CP020572">
    <property type="protein sequence ID" value="AWU47376.1"/>
    <property type="molecule type" value="Genomic_DNA"/>
</dbReference>
<proteinExistence type="predicted"/>
<protein>
    <recommendedName>
        <fullName evidence="2">DUF6788 domain-containing protein</fullName>
    </recommendedName>
</protein>
<dbReference type="AlphaFoldDB" id="A0A2U9QI80"/>
<feature type="coiled-coil region" evidence="1">
    <location>
        <begin position="7"/>
        <end position="34"/>
    </location>
</feature>
<evidence type="ECO:0000256" key="1">
    <source>
        <dbReference type="SAM" id="Coils"/>
    </source>
</evidence>
<gene>
    <name evidence="3" type="ORF">B6246_p0240</name>
</gene>
<keyword evidence="1" id="KW-0175">Coiled coil</keyword>
<dbReference type="Pfam" id="PF20586">
    <property type="entry name" value="DUF6788"/>
    <property type="match status" value="1"/>
</dbReference>
<sequence>MEELVAKTELEREAARLERELQDLEALLAEERERLSALSPLPVYWRRVRCGKECRGCPHGPYPYLKVKRDGKWRWQYLGKGWQPPEGFTRPRAFREALALYHALLKRKEELLERLERAKEVLRGW</sequence>
<evidence type="ECO:0000259" key="2">
    <source>
        <dbReference type="Pfam" id="PF20586"/>
    </source>
</evidence>
<dbReference type="RefSeq" id="WP_158540223.1">
    <property type="nucleotide sequence ID" value="NZ_CP020572.1"/>
</dbReference>
<reference evidence="3" key="1">
    <citation type="submission" date="2018-06" db="EMBL/GenBank/DDBJ databases">
        <authorList>
            <person name="Zhirakovskaya E."/>
        </authorList>
    </citation>
    <scope>NUCLEOTIDE SEQUENCE</scope>
    <source>
        <strain evidence="3">YT-1</strain>
        <plasmid evidence="3">p61</plasmid>
    </source>
</reference>
<name>A0A2U9QI80_THEAQ</name>
<accession>A0A2U9QI80</accession>
<evidence type="ECO:0000313" key="3">
    <source>
        <dbReference type="EMBL" id="AWU47376.1"/>
    </source>
</evidence>